<evidence type="ECO:0000313" key="1">
    <source>
        <dbReference type="EMBL" id="SQC13086.1"/>
    </source>
</evidence>
<dbReference type="SUPFAM" id="SSF52540">
    <property type="entry name" value="P-loop containing nucleoside triphosphate hydrolases"/>
    <property type="match status" value="1"/>
</dbReference>
<gene>
    <name evidence="1" type="primary">hisP_1</name>
    <name evidence="1" type="ORF">NCTC9128_01897</name>
</gene>
<protein>
    <submittedName>
        <fullName evidence="1">Histidine ABC transporter ATP-binding protein</fullName>
    </submittedName>
</protein>
<organism evidence="1 2">
    <name type="scientific">Klebsiella pneumoniae</name>
    <dbReference type="NCBI Taxonomy" id="573"/>
    <lineage>
        <taxon>Bacteria</taxon>
        <taxon>Pseudomonadati</taxon>
        <taxon>Pseudomonadota</taxon>
        <taxon>Gammaproteobacteria</taxon>
        <taxon>Enterobacterales</taxon>
        <taxon>Enterobacteriaceae</taxon>
        <taxon>Klebsiella/Raoultella group</taxon>
        <taxon>Klebsiella</taxon>
        <taxon>Klebsiella pneumoniae complex</taxon>
    </lineage>
</organism>
<keyword evidence="1" id="KW-0547">Nucleotide-binding</keyword>
<dbReference type="AlphaFoldDB" id="A0A2X3CMX2"/>
<dbReference type="GO" id="GO:0005524">
    <property type="term" value="F:ATP binding"/>
    <property type="evidence" value="ECO:0007669"/>
    <property type="project" value="UniProtKB-KW"/>
</dbReference>
<dbReference type="Proteomes" id="UP000251088">
    <property type="component" value="Unassembled WGS sequence"/>
</dbReference>
<keyword evidence="1" id="KW-0067">ATP-binding</keyword>
<name>A0A2X3CMX2_KLEPN</name>
<sequence length="34" mass="3688">MKPSIMLFDEPTSALDPELVGDVLEVMKNSPARG</sequence>
<dbReference type="EMBL" id="UAWN01000007">
    <property type="protein sequence ID" value="SQC13086.1"/>
    <property type="molecule type" value="Genomic_DNA"/>
</dbReference>
<proteinExistence type="predicted"/>
<reference evidence="1 2" key="1">
    <citation type="submission" date="2018-06" db="EMBL/GenBank/DDBJ databases">
        <authorList>
            <consortium name="Pathogen Informatics"/>
            <person name="Doyle S."/>
        </authorList>
    </citation>
    <scope>NUCLEOTIDE SEQUENCE [LARGE SCALE GENOMIC DNA]</scope>
    <source>
        <strain evidence="1 2">NCTC9128</strain>
    </source>
</reference>
<dbReference type="Gene3D" id="3.40.50.300">
    <property type="entry name" value="P-loop containing nucleotide triphosphate hydrolases"/>
    <property type="match status" value="1"/>
</dbReference>
<dbReference type="InterPro" id="IPR027417">
    <property type="entry name" value="P-loop_NTPase"/>
</dbReference>
<accession>A0A2X3CMX2</accession>
<evidence type="ECO:0000313" key="2">
    <source>
        <dbReference type="Proteomes" id="UP000251088"/>
    </source>
</evidence>